<evidence type="ECO:0000256" key="3">
    <source>
        <dbReference type="ARBA" id="ARBA00022917"/>
    </source>
</evidence>
<evidence type="ECO:0000256" key="1">
    <source>
        <dbReference type="ARBA" id="ARBA00005439"/>
    </source>
</evidence>
<proteinExistence type="inferred from homology"/>
<organism evidence="5 6">
    <name type="scientific">Marasmius tenuissimus</name>
    <dbReference type="NCBI Taxonomy" id="585030"/>
    <lineage>
        <taxon>Eukaryota</taxon>
        <taxon>Fungi</taxon>
        <taxon>Dikarya</taxon>
        <taxon>Basidiomycota</taxon>
        <taxon>Agaricomycotina</taxon>
        <taxon>Agaricomycetes</taxon>
        <taxon>Agaricomycetidae</taxon>
        <taxon>Agaricales</taxon>
        <taxon>Marasmiineae</taxon>
        <taxon>Marasmiaceae</taxon>
        <taxon>Marasmius</taxon>
    </lineage>
</organism>
<accession>A0ABR2ZBH0</accession>
<dbReference type="EMBL" id="JBBXMP010000358">
    <property type="protein sequence ID" value="KAL0058143.1"/>
    <property type="molecule type" value="Genomic_DNA"/>
</dbReference>
<evidence type="ECO:0000313" key="5">
    <source>
        <dbReference type="EMBL" id="KAL0058143.1"/>
    </source>
</evidence>
<protein>
    <recommendedName>
        <fullName evidence="7">Translation initiation factor 3 N-terminal domain-containing protein</fullName>
    </recommendedName>
</protein>
<gene>
    <name evidence="5" type="ORF">AAF712_015185</name>
</gene>
<sequence length="261" mass="29879">MLSTSPRSTFLAFRASVRELCFNKSTARVCQRRAVHLTSRTQKHKTPSSAPSSGPRLTPRGIPTNIYKDYRPREQKSEVEEVKNEEPEQDEKNKEKLKNKNIPFKKVMFVDPETGGLTEMMMERILADMDSKKYFAELQTAEPFPVVKLISKEEAREAKLKAKEIQKKRNLNKEFQLTWSMGEGDLERKLKRVRETLEKGGRVDLVFAPKSGQRGPPFPVMTERMKATLEGLSDVGKEWKQRQFRSGGIAAAFLQGTESKE</sequence>
<dbReference type="InterPro" id="IPR001288">
    <property type="entry name" value="Translation_initiation_fac_3"/>
</dbReference>
<comment type="similarity">
    <text evidence="1">Belongs to the IF-3 family.</text>
</comment>
<feature type="region of interest" description="Disordered" evidence="4">
    <location>
        <begin position="33"/>
        <end position="97"/>
    </location>
</feature>
<comment type="caution">
    <text evidence="5">The sequence shown here is derived from an EMBL/GenBank/DDBJ whole genome shotgun (WGS) entry which is preliminary data.</text>
</comment>
<keyword evidence="6" id="KW-1185">Reference proteome</keyword>
<feature type="compositionally biased region" description="Basic residues" evidence="4">
    <location>
        <begin position="33"/>
        <end position="46"/>
    </location>
</feature>
<name>A0ABR2ZBH0_9AGAR</name>
<dbReference type="PANTHER" id="PTHR10938:SF0">
    <property type="entry name" value="TRANSLATION INITIATION FACTOR IF-3, MITOCHONDRIAL"/>
    <property type="match status" value="1"/>
</dbReference>
<dbReference type="InterPro" id="IPR036788">
    <property type="entry name" value="T_IF-3_C_sf"/>
</dbReference>
<evidence type="ECO:0000313" key="6">
    <source>
        <dbReference type="Proteomes" id="UP001437256"/>
    </source>
</evidence>
<dbReference type="Gene3D" id="3.30.110.10">
    <property type="entry name" value="Translation initiation factor 3 (IF-3), C-terminal domain"/>
    <property type="match status" value="1"/>
</dbReference>
<evidence type="ECO:0000256" key="2">
    <source>
        <dbReference type="ARBA" id="ARBA00022540"/>
    </source>
</evidence>
<keyword evidence="2" id="KW-0396">Initiation factor</keyword>
<dbReference type="SUPFAM" id="SSF55200">
    <property type="entry name" value="Translation initiation factor IF3, C-terminal domain"/>
    <property type="match status" value="1"/>
</dbReference>
<reference evidence="5 6" key="1">
    <citation type="submission" date="2024-05" db="EMBL/GenBank/DDBJ databases">
        <title>A draft genome resource for the thread blight pathogen Marasmius tenuissimus strain MS-2.</title>
        <authorList>
            <person name="Yulfo-Soto G.E."/>
            <person name="Baruah I.K."/>
            <person name="Amoako-Attah I."/>
            <person name="Bukari Y."/>
            <person name="Meinhardt L.W."/>
            <person name="Bailey B.A."/>
            <person name="Cohen S.P."/>
        </authorList>
    </citation>
    <scope>NUCLEOTIDE SEQUENCE [LARGE SCALE GENOMIC DNA]</scope>
    <source>
        <strain evidence="5 6">MS-2</strain>
    </source>
</reference>
<dbReference type="Proteomes" id="UP001437256">
    <property type="component" value="Unassembled WGS sequence"/>
</dbReference>
<evidence type="ECO:0000256" key="4">
    <source>
        <dbReference type="SAM" id="MobiDB-lite"/>
    </source>
</evidence>
<keyword evidence="3" id="KW-0648">Protein biosynthesis</keyword>
<evidence type="ECO:0008006" key="7">
    <source>
        <dbReference type="Google" id="ProtNLM"/>
    </source>
</evidence>
<dbReference type="PANTHER" id="PTHR10938">
    <property type="entry name" value="TRANSLATION INITIATION FACTOR IF-3"/>
    <property type="match status" value="1"/>
</dbReference>
<feature type="compositionally biased region" description="Basic and acidic residues" evidence="4">
    <location>
        <begin position="68"/>
        <end position="97"/>
    </location>
</feature>